<keyword evidence="3" id="KW-0503">Monooxygenase</keyword>
<dbReference type="GO" id="GO:0004497">
    <property type="term" value="F:monooxygenase activity"/>
    <property type="evidence" value="ECO:0007669"/>
    <property type="project" value="UniProtKB-KW"/>
</dbReference>
<gene>
    <name evidence="3" type="ORF">O9H85_12200</name>
</gene>
<sequence>MSTLETDVCVIGAGPAGMLLSLLLLREGFRVVLVERSQNFEREFRGEFLQPGALQLLDKLGLLNAMQERGETIKDFCILEKGKLILKFSFEELPGKFRSGLNVSQAYALPLMLDECMKFEGFVLKKGFAPARILEHSGKVYGVSVESPEGKPLEIKSKLVVGADGRSSHMRKLAGFPTYKHPFQMDVLWTKFQRPKDWEEKIEIRIHEGGYLITMPIYPNQLQLGIDMPKGGLKTLREKGLNTLVQRLKNAIPEAKLELDQALNSWSDFQQLPVTGALATKWYKEGLVLIGDAAHTIGPIAGQGVTQALKDAIILCQMIKGHLHRDVVDSSVLHSFQQNRFQEVKSLYKLQSSQEKFLMATSFSGRLTRRTVYWMMMNTPLKKSLAIRMSMKDIETMMV</sequence>
<dbReference type="EMBL" id="JAQAGZ010000007">
    <property type="protein sequence ID" value="MCZ8513173.1"/>
    <property type="molecule type" value="Genomic_DNA"/>
</dbReference>
<organism evidence="3 4">
    <name type="scientific">Paenibacillus gyeongsangnamensis</name>
    <dbReference type="NCBI Taxonomy" id="3388067"/>
    <lineage>
        <taxon>Bacteria</taxon>
        <taxon>Bacillati</taxon>
        <taxon>Bacillota</taxon>
        <taxon>Bacilli</taxon>
        <taxon>Bacillales</taxon>
        <taxon>Paenibacillaceae</taxon>
        <taxon>Paenibacillus</taxon>
    </lineage>
</organism>
<comment type="caution">
    <text evidence="3">The sequence shown here is derived from an EMBL/GenBank/DDBJ whole genome shotgun (WGS) entry which is preliminary data.</text>
</comment>
<dbReference type="InterPro" id="IPR036188">
    <property type="entry name" value="FAD/NAD-bd_sf"/>
</dbReference>
<proteinExistence type="predicted"/>
<evidence type="ECO:0000313" key="4">
    <source>
        <dbReference type="Proteomes" id="UP001527882"/>
    </source>
</evidence>
<evidence type="ECO:0000259" key="2">
    <source>
        <dbReference type="Pfam" id="PF01494"/>
    </source>
</evidence>
<dbReference type="RefSeq" id="WP_269881662.1">
    <property type="nucleotide sequence ID" value="NZ_JAQAGZ010000007.1"/>
</dbReference>
<dbReference type="PRINTS" id="PR00420">
    <property type="entry name" value="RNGMNOXGNASE"/>
</dbReference>
<dbReference type="Pfam" id="PF01494">
    <property type="entry name" value="FAD_binding_3"/>
    <property type="match status" value="1"/>
</dbReference>
<keyword evidence="4" id="KW-1185">Reference proteome</keyword>
<dbReference type="PANTHER" id="PTHR43476">
    <property type="entry name" value="3-(3-HYDROXY-PHENYL)PROPIONATE/3-HYDROXYCINNAMIC ACID HYDROXYLASE"/>
    <property type="match status" value="1"/>
</dbReference>
<evidence type="ECO:0000256" key="1">
    <source>
        <dbReference type="ARBA" id="ARBA00023002"/>
    </source>
</evidence>
<dbReference type="InterPro" id="IPR002938">
    <property type="entry name" value="FAD-bd"/>
</dbReference>
<evidence type="ECO:0000313" key="3">
    <source>
        <dbReference type="EMBL" id="MCZ8513173.1"/>
    </source>
</evidence>
<dbReference type="PANTHER" id="PTHR43476:SF5">
    <property type="entry name" value="FAD-DEPENDENT MONOOXYGENASE"/>
    <property type="match status" value="1"/>
</dbReference>
<feature type="domain" description="FAD-binding" evidence="2">
    <location>
        <begin position="5"/>
        <end position="342"/>
    </location>
</feature>
<dbReference type="Gene3D" id="3.50.50.60">
    <property type="entry name" value="FAD/NAD(P)-binding domain"/>
    <property type="match status" value="1"/>
</dbReference>
<dbReference type="SUPFAM" id="SSF51905">
    <property type="entry name" value="FAD/NAD(P)-binding domain"/>
    <property type="match status" value="1"/>
</dbReference>
<protein>
    <submittedName>
        <fullName evidence="3">FAD-dependent monooxygenase</fullName>
    </submittedName>
</protein>
<name>A0ABT4Q8G6_9BACL</name>
<keyword evidence="1" id="KW-0560">Oxidoreductase</keyword>
<reference evidence="3 4" key="1">
    <citation type="submission" date="2022-12" db="EMBL/GenBank/DDBJ databases">
        <title>Draft genome sequence of Paenibacillus sp. dW9.</title>
        <authorList>
            <person name="Choi E.-W."/>
            <person name="Kim D.-U."/>
        </authorList>
    </citation>
    <scope>NUCLEOTIDE SEQUENCE [LARGE SCALE GENOMIC DNA]</scope>
    <source>
        <strain evidence="4">dW9</strain>
    </source>
</reference>
<dbReference type="InterPro" id="IPR050631">
    <property type="entry name" value="PheA/TfdB_FAD_monoxygenase"/>
</dbReference>
<dbReference type="Proteomes" id="UP001527882">
    <property type="component" value="Unassembled WGS sequence"/>
</dbReference>
<accession>A0ABT4Q8G6</accession>